<keyword evidence="2" id="KW-1185">Reference proteome</keyword>
<protein>
    <submittedName>
        <fullName evidence="1">Uncharacterized protein</fullName>
    </submittedName>
</protein>
<name>A0A4D6NQD4_VIGUN</name>
<evidence type="ECO:0000313" key="2">
    <source>
        <dbReference type="Proteomes" id="UP000501690"/>
    </source>
</evidence>
<sequence length="171" mass="18819">MRSAAVRVFWESAQKPPGGFACAARRYISEKWGFNLVLVCRLAALHQPPGDSGVAGNKSDGVMFKQLAGIGNIWDGYHRAILSCRINCIMCQISRAMSLVRMFRAHVERCHVRGGTGLVDHMCWTTGGQVRRARLRAGSSPFLFVYGDDRVIRYTGADVETGGAEDVQPTE</sequence>
<gene>
    <name evidence="1" type="ORF">DEO72_LG11g1890</name>
</gene>
<dbReference type="AlphaFoldDB" id="A0A4D6NQD4"/>
<reference evidence="1 2" key="1">
    <citation type="submission" date="2019-04" db="EMBL/GenBank/DDBJ databases">
        <title>An improved genome assembly and genetic linkage map for asparagus bean, Vigna unguiculata ssp. sesquipedialis.</title>
        <authorList>
            <person name="Xia Q."/>
            <person name="Zhang R."/>
            <person name="Dong Y."/>
        </authorList>
    </citation>
    <scope>NUCLEOTIDE SEQUENCE [LARGE SCALE GENOMIC DNA]</scope>
    <source>
        <tissue evidence="1">Leaf</tissue>
    </source>
</reference>
<proteinExistence type="predicted"/>
<dbReference type="EMBL" id="CP039355">
    <property type="protein sequence ID" value="QCE14884.1"/>
    <property type="molecule type" value="Genomic_DNA"/>
</dbReference>
<accession>A0A4D6NQD4</accession>
<dbReference type="Proteomes" id="UP000501690">
    <property type="component" value="Linkage Group LG11"/>
</dbReference>
<evidence type="ECO:0000313" key="1">
    <source>
        <dbReference type="EMBL" id="QCE14884.1"/>
    </source>
</evidence>
<organism evidence="1 2">
    <name type="scientific">Vigna unguiculata</name>
    <name type="common">Cowpea</name>
    <dbReference type="NCBI Taxonomy" id="3917"/>
    <lineage>
        <taxon>Eukaryota</taxon>
        <taxon>Viridiplantae</taxon>
        <taxon>Streptophyta</taxon>
        <taxon>Embryophyta</taxon>
        <taxon>Tracheophyta</taxon>
        <taxon>Spermatophyta</taxon>
        <taxon>Magnoliopsida</taxon>
        <taxon>eudicotyledons</taxon>
        <taxon>Gunneridae</taxon>
        <taxon>Pentapetalae</taxon>
        <taxon>rosids</taxon>
        <taxon>fabids</taxon>
        <taxon>Fabales</taxon>
        <taxon>Fabaceae</taxon>
        <taxon>Papilionoideae</taxon>
        <taxon>50 kb inversion clade</taxon>
        <taxon>NPAAA clade</taxon>
        <taxon>indigoferoid/millettioid clade</taxon>
        <taxon>Phaseoleae</taxon>
        <taxon>Vigna</taxon>
    </lineage>
</organism>